<dbReference type="RefSeq" id="WP_152120835.1">
    <property type="nucleotide sequence ID" value="NZ_QJOW01000006.1"/>
</dbReference>
<reference evidence="1 2" key="1">
    <citation type="submission" date="2019-10" db="EMBL/GenBank/DDBJ databases">
        <title>Unraveling microbial dark matter from salterns through culturing: the case of the genus Halosegnis.</title>
        <authorList>
            <person name="Duran-Viseras A."/>
            <person name="Andrei A.-S."/>
            <person name="Vera-Gargallo B."/>
            <person name="Ghai R."/>
            <person name="Sanchez-Porro C."/>
            <person name="Ventosa A."/>
        </authorList>
    </citation>
    <scope>NUCLEOTIDE SEQUENCE [LARGE SCALE GENOMIC DNA]</scope>
    <source>
        <strain evidence="1 2">F17-44</strain>
        <plasmid evidence="1">unnamed2</plasmid>
    </source>
</reference>
<proteinExistence type="predicted"/>
<name>A0A5N5U5W6_9EURY</name>
<accession>A0A5N5U5W6</accession>
<organism evidence="1 2">
    <name type="scientific">Halosegnis rubeus</name>
    <dbReference type="NCBI Taxonomy" id="2212850"/>
    <lineage>
        <taxon>Archaea</taxon>
        <taxon>Methanobacteriati</taxon>
        <taxon>Methanobacteriota</taxon>
        <taxon>Stenosarchaea group</taxon>
        <taxon>Halobacteria</taxon>
        <taxon>Halobacteriales</taxon>
        <taxon>Natronomonadaceae</taxon>
        <taxon>Halosegnis</taxon>
    </lineage>
</organism>
<evidence type="ECO:0000313" key="2">
    <source>
        <dbReference type="Proteomes" id="UP000326302"/>
    </source>
</evidence>
<geneLocation type="plasmid" evidence="1">
    <name>unnamed2</name>
</geneLocation>
<protein>
    <submittedName>
        <fullName evidence="1">Uncharacterized protein</fullName>
    </submittedName>
</protein>
<dbReference type="AlphaFoldDB" id="A0A5N5U5W6"/>
<sequence length="224" mass="24788">MPEDSVLRLRETDRPYEAFKEIVQETAEDTLGGAEPKPLDLYLISNKIITRFKGSSDFDFSRVRDDADFEARSEGGNSVYDGMSVVVTSTNSKNLEDWYVYVVEDATDIFGPTLHSMTQASHSILEAELEPEHVIQNIAFTLEDGGMEAESVAGVTPPKRPVSVVTTEPNGDGYYYEIDSPENTFGDKWGDVDLMKQTLAESDTLGQRIGAGNIGFWVVTGVNW</sequence>
<evidence type="ECO:0000313" key="1">
    <source>
        <dbReference type="EMBL" id="KAB7513162.1"/>
    </source>
</evidence>
<comment type="caution">
    <text evidence="1">The sequence shown here is derived from an EMBL/GenBank/DDBJ whole genome shotgun (WGS) entry which is preliminary data.</text>
</comment>
<keyword evidence="1" id="KW-0614">Plasmid</keyword>
<dbReference type="Proteomes" id="UP000326302">
    <property type="component" value="Unassembled WGS sequence"/>
</dbReference>
<gene>
    <name evidence="1" type="ORF">DMP03_12230</name>
</gene>
<dbReference type="EMBL" id="QJOW01000006">
    <property type="protein sequence ID" value="KAB7513162.1"/>
    <property type="molecule type" value="Genomic_DNA"/>
</dbReference>